<keyword evidence="1" id="KW-0238">DNA-binding</keyword>
<keyword evidence="4" id="KW-1185">Reference proteome</keyword>
<proteinExistence type="predicted"/>
<feature type="domain" description="HTH cro/C1-type" evidence="2">
    <location>
        <begin position="3"/>
        <end position="57"/>
    </location>
</feature>
<dbReference type="PANTHER" id="PTHR46558:SF14">
    <property type="entry name" value="HTH-TYPE TRANSCRIPTIONAL REGULATOR ANSR"/>
    <property type="match status" value="1"/>
</dbReference>
<organism evidence="3 4">
    <name type="scientific">Weissella thailandensis</name>
    <dbReference type="NCBI Taxonomy" id="89061"/>
    <lineage>
        <taxon>Bacteria</taxon>
        <taxon>Bacillati</taxon>
        <taxon>Bacillota</taxon>
        <taxon>Bacilli</taxon>
        <taxon>Lactobacillales</taxon>
        <taxon>Lactobacillaceae</taxon>
        <taxon>Weissella</taxon>
    </lineage>
</organism>
<dbReference type="SMART" id="SM00530">
    <property type="entry name" value="HTH_XRE"/>
    <property type="match status" value="1"/>
</dbReference>
<evidence type="ECO:0000259" key="2">
    <source>
        <dbReference type="PROSITE" id="PS50943"/>
    </source>
</evidence>
<reference evidence="3 4" key="1">
    <citation type="submission" date="2018-07" db="EMBL/GenBank/DDBJ databases">
        <title>Genome-based reclassification of Weissella jogaejeotgali as Weissella thailandensis.</title>
        <authorList>
            <person name="Chun J."/>
            <person name="Kim B.-Y."/>
            <person name="Kwak M.-J."/>
        </authorList>
    </citation>
    <scope>NUCLEOTIDE SEQUENCE [LARGE SCALE GENOMIC DNA]</scope>
    <source>
        <strain evidence="3 4">KCTC 3751</strain>
    </source>
</reference>
<dbReference type="Proteomes" id="UP000254492">
    <property type="component" value="Unassembled WGS sequence"/>
</dbReference>
<dbReference type="Gene3D" id="1.10.260.40">
    <property type="entry name" value="lambda repressor-like DNA-binding domains"/>
    <property type="match status" value="1"/>
</dbReference>
<accession>A0ABX9I555</accession>
<gene>
    <name evidence="3" type="ORF">DWV05_04875</name>
</gene>
<sequence>MRLKELRKGKGMQQQEAAKELNIPGSTYAGYEHGEREPRIDMLIKLADYFDVSVDYLIGHKKTSNHGTGQTLGN</sequence>
<protein>
    <submittedName>
        <fullName evidence="3">XRE family transcriptional regulator</fullName>
    </submittedName>
</protein>
<comment type="caution">
    <text evidence="3">The sequence shown here is derived from an EMBL/GenBank/DDBJ whole genome shotgun (WGS) entry which is preliminary data.</text>
</comment>
<dbReference type="InterPro" id="IPR010982">
    <property type="entry name" value="Lambda_DNA-bd_dom_sf"/>
</dbReference>
<dbReference type="EMBL" id="QRAY01000007">
    <property type="protein sequence ID" value="RDS59662.1"/>
    <property type="molecule type" value="Genomic_DNA"/>
</dbReference>
<dbReference type="PROSITE" id="PS50943">
    <property type="entry name" value="HTH_CROC1"/>
    <property type="match status" value="1"/>
</dbReference>
<dbReference type="RefSeq" id="WP_115470959.1">
    <property type="nucleotide sequence ID" value="NZ_JAAXPK010000006.1"/>
</dbReference>
<name>A0ABX9I555_9LACO</name>
<dbReference type="InterPro" id="IPR001387">
    <property type="entry name" value="Cro/C1-type_HTH"/>
</dbReference>
<evidence type="ECO:0000313" key="4">
    <source>
        <dbReference type="Proteomes" id="UP000254492"/>
    </source>
</evidence>
<dbReference type="CDD" id="cd00093">
    <property type="entry name" value="HTH_XRE"/>
    <property type="match status" value="1"/>
</dbReference>
<evidence type="ECO:0000313" key="3">
    <source>
        <dbReference type="EMBL" id="RDS59662.1"/>
    </source>
</evidence>
<dbReference type="SUPFAM" id="SSF47413">
    <property type="entry name" value="lambda repressor-like DNA-binding domains"/>
    <property type="match status" value="1"/>
</dbReference>
<dbReference type="Pfam" id="PF01381">
    <property type="entry name" value="HTH_3"/>
    <property type="match status" value="1"/>
</dbReference>
<evidence type="ECO:0000256" key="1">
    <source>
        <dbReference type="ARBA" id="ARBA00023125"/>
    </source>
</evidence>
<dbReference type="PANTHER" id="PTHR46558">
    <property type="entry name" value="TRACRIPTIONAL REGULATORY PROTEIN-RELATED-RELATED"/>
    <property type="match status" value="1"/>
</dbReference>